<accession>A0A553IIX1</accession>
<evidence type="ECO:0000256" key="8">
    <source>
        <dbReference type="PIRNR" id="PIRNR037778"/>
    </source>
</evidence>
<dbReference type="EMBL" id="VKID01000001">
    <property type="protein sequence ID" value="TRY00143.1"/>
    <property type="molecule type" value="Genomic_DNA"/>
</dbReference>
<keyword evidence="5 9" id="KW-0812">Transmembrane</keyword>
<feature type="transmembrane region" description="Helical" evidence="9">
    <location>
        <begin position="12"/>
        <end position="35"/>
    </location>
</feature>
<evidence type="ECO:0000256" key="4">
    <source>
        <dbReference type="ARBA" id="ARBA00022475"/>
    </source>
</evidence>
<comment type="function">
    <text evidence="8">Probably a riboflavin-binding protein that interacts with the energy-coupling factor (ECF) ABC-transporter complex.</text>
</comment>
<dbReference type="GO" id="GO:0032217">
    <property type="term" value="F:riboflavin transmembrane transporter activity"/>
    <property type="evidence" value="ECO:0007669"/>
    <property type="project" value="UniProtKB-UniRule"/>
</dbReference>
<proteinExistence type="inferred from homology"/>
<evidence type="ECO:0000256" key="9">
    <source>
        <dbReference type="SAM" id="Phobius"/>
    </source>
</evidence>
<evidence type="ECO:0000256" key="7">
    <source>
        <dbReference type="ARBA" id="ARBA00023136"/>
    </source>
</evidence>
<feature type="transmembrane region" description="Helical" evidence="9">
    <location>
        <begin position="205"/>
        <end position="232"/>
    </location>
</feature>
<dbReference type="Gene3D" id="1.10.1760.20">
    <property type="match status" value="1"/>
</dbReference>
<evidence type="ECO:0000313" key="10">
    <source>
        <dbReference type="EMBL" id="TRY00143.1"/>
    </source>
</evidence>
<dbReference type="InterPro" id="IPR024529">
    <property type="entry name" value="ECF_trnsprt_substrate-spec"/>
</dbReference>
<feature type="transmembrane region" description="Helical" evidence="9">
    <location>
        <begin position="156"/>
        <end position="176"/>
    </location>
</feature>
<feature type="transmembrane region" description="Helical" evidence="9">
    <location>
        <begin position="92"/>
        <end position="114"/>
    </location>
</feature>
<comment type="similarity">
    <text evidence="2 8">Belongs to the prokaryotic riboflavin transporter (P-RFT) (TC 2.A.87) family.</text>
</comment>
<dbReference type="InterPro" id="IPR025720">
    <property type="entry name" value="RibU"/>
</dbReference>
<dbReference type="GeneID" id="41338583"/>
<dbReference type="PANTHER" id="PTHR38438">
    <property type="entry name" value="RIBOFLAVIN TRANSPORTER RIBU"/>
    <property type="match status" value="1"/>
</dbReference>
<keyword evidence="7 8" id="KW-0472">Membrane</keyword>
<reference evidence="10 11" key="1">
    <citation type="submission" date="2019-07" db="EMBL/GenBank/DDBJ databases">
        <title>Genome sequence of Acholeplasma laidlawii strain with increased resistance to erythromycin.</title>
        <authorList>
            <person name="Medvedeva E.S."/>
            <person name="Baranova N.B."/>
            <person name="Siniagina M.N."/>
            <person name="Mouzykantov A."/>
            <person name="Chernova O.A."/>
            <person name="Chernov V.M."/>
        </authorList>
    </citation>
    <scope>NUCLEOTIDE SEQUENCE [LARGE SCALE GENOMIC DNA]</scope>
    <source>
        <strain evidence="10 11">PG8REry</strain>
    </source>
</reference>
<evidence type="ECO:0000313" key="11">
    <source>
        <dbReference type="Proteomes" id="UP000315938"/>
    </source>
</evidence>
<keyword evidence="3 8" id="KW-0813">Transport</keyword>
<dbReference type="AlphaFoldDB" id="A0A553IIX1"/>
<protein>
    <recommendedName>
        <fullName evidence="8">Riboflavin transporter</fullName>
    </recommendedName>
</protein>
<keyword evidence="4 8" id="KW-1003">Cell membrane</keyword>
<evidence type="ECO:0000256" key="6">
    <source>
        <dbReference type="ARBA" id="ARBA00022989"/>
    </source>
</evidence>
<organism evidence="10 11">
    <name type="scientific">Acholeplasma laidlawii</name>
    <dbReference type="NCBI Taxonomy" id="2148"/>
    <lineage>
        <taxon>Bacteria</taxon>
        <taxon>Bacillati</taxon>
        <taxon>Mycoplasmatota</taxon>
        <taxon>Mollicutes</taxon>
        <taxon>Acholeplasmatales</taxon>
        <taxon>Acholeplasmataceae</taxon>
        <taxon>Acholeplasma</taxon>
    </lineage>
</organism>
<dbReference type="Pfam" id="PF12822">
    <property type="entry name" value="ECF_trnsprt"/>
    <property type="match status" value="1"/>
</dbReference>
<comment type="subcellular location">
    <subcellularLocation>
        <location evidence="1">Cell membrane</location>
        <topology evidence="1">Multi-pass membrane protein</topology>
    </subcellularLocation>
</comment>
<dbReference type="PIRSF" id="PIRSF037778">
    <property type="entry name" value="UCP037778_transp_RibU"/>
    <property type="match status" value="1"/>
</dbReference>
<comment type="caution">
    <text evidence="10">The sequence shown here is derived from an EMBL/GenBank/DDBJ whole genome shotgun (WGS) entry which is preliminary data.</text>
</comment>
<evidence type="ECO:0000256" key="5">
    <source>
        <dbReference type="ARBA" id="ARBA00022692"/>
    </source>
</evidence>
<evidence type="ECO:0000256" key="2">
    <source>
        <dbReference type="ARBA" id="ARBA00005540"/>
    </source>
</evidence>
<keyword evidence="6 9" id="KW-1133">Transmembrane helix</keyword>
<dbReference type="RefSeq" id="WP_012242353.1">
    <property type="nucleotide sequence ID" value="NZ_JACAOE010000001.1"/>
</dbReference>
<feature type="transmembrane region" description="Helical" evidence="9">
    <location>
        <begin position="56"/>
        <end position="80"/>
    </location>
</feature>
<evidence type="ECO:0000256" key="3">
    <source>
        <dbReference type="ARBA" id="ARBA00022448"/>
    </source>
</evidence>
<gene>
    <name evidence="10" type="ORF">FNV44_03620</name>
</gene>
<evidence type="ECO:0000256" key="1">
    <source>
        <dbReference type="ARBA" id="ARBA00004651"/>
    </source>
</evidence>
<sequence>MQQIIEFLQNNMQIIEISLITIFAIALIILFIFAFRVEGKIESHTKRVKKMVTISILSAISVILYYFIKFPLGWIIPFIPQFLDIQFSAVPIYIGGFMFGPISGSIIAIIRFIVKLPGSSTLGTGELADLLIGLATVLVSSIMYHRNKTKKTAKRASISIVFVWVIAAVLSNWLFILPFYMNLYGFDAVLGMLTVIPGVNEQNYMLLYILYAVIPFNIVLSGMVSFLTFVLYKRLSIVYKKI</sequence>
<name>A0A553IIX1_ACHLA</name>
<dbReference type="GO" id="GO:0005886">
    <property type="term" value="C:plasma membrane"/>
    <property type="evidence" value="ECO:0007669"/>
    <property type="project" value="UniProtKB-SubCell"/>
</dbReference>
<dbReference type="Proteomes" id="UP000315938">
    <property type="component" value="Unassembled WGS sequence"/>
</dbReference>
<dbReference type="PANTHER" id="PTHR38438:SF1">
    <property type="entry name" value="RIBOFLAVIN TRANSPORTER RIBU"/>
    <property type="match status" value="1"/>
</dbReference>